<keyword evidence="1" id="KW-0560">Oxidoreductase</keyword>
<dbReference type="SUPFAM" id="SSF51735">
    <property type="entry name" value="NAD(P)-binding Rossmann-fold domains"/>
    <property type="match status" value="1"/>
</dbReference>
<evidence type="ECO:0000313" key="3">
    <source>
        <dbReference type="EMBL" id="TNJ59400.1"/>
    </source>
</evidence>
<dbReference type="Gene3D" id="3.40.50.720">
    <property type="entry name" value="NAD(P)-binding Rossmann-like Domain"/>
    <property type="match status" value="1"/>
</dbReference>
<dbReference type="PANTHER" id="PTHR43818:SF11">
    <property type="entry name" value="BCDNA.GH03377"/>
    <property type="match status" value="1"/>
</dbReference>
<dbReference type="Pfam" id="PF01408">
    <property type="entry name" value="GFO_IDH_MocA"/>
    <property type="match status" value="1"/>
</dbReference>
<protein>
    <submittedName>
        <fullName evidence="3">Gfo/Idh/MocA family oxidoreductase</fullName>
    </submittedName>
</protein>
<gene>
    <name evidence="3" type="ORF">FE784_37285</name>
</gene>
<dbReference type="InterPro" id="IPR000683">
    <property type="entry name" value="Gfo/Idh/MocA-like_OxRdtase_N"/>
</dbReference>
<name>A0A5C4SYV7_9BACL</name>
<evidence type="ECO:0000313" key="4">
    <source>
        <dbReference type="Proteomes" id="UP000307943"/>
    </source>
</evidence>
<evidence type="ECO:0000259" key="2">
    <source>
        <dbReference type="Pfam" id="PF01408"/>
    </source>
</evidence>
<comment type="caution">
    <text evidence="3">The sequence shown here is derived from an EMBL/GenBank/DDBJ whole genome shotgun (WGS) entry which is preliminary data.</text>
</comment>
<dbReference type="AlphaFoldDB" id="A0A5C4SYV7"/>
<dbReference type="OrthoDB" id="9815825at2"/>
<sequence>MPVSSHNGSGRKLWVLGSIRMGKWRIAAVGTGNIFRGIHLPAWLANPEAEIVAVCDAYRAGAQKIADEHGIKDVYEDYRKVIARDDIDVINICTPNLYHSEVAIAALKAGKHVF</sequence>
<accession>A0A5C4SYV7</accession>
<feature type="domain" description="Gfo/Idh/MocA-like oxidoreductase N-terminal" evidence="2">
    <location>
        <begin position="25"/>
        <end position="114"/>
    </location>
</feature>
<dbReference type="InterPro" id="IPR050463">
    <property type="entry name" value="Gfo/Idh/MocA_oxidrdct_glycsds"/>
</dbReference>
<reference evidence="3 4" key="1">
    <citation type="submission" date="2019-05" db="EMBL/GenBank/DDBJ databases">
        <title>We sequenced the genome of Paenibacillus hemerocallicola KCTC 33185 for further insight into its adaptation and study the phylogeny of Paenibacillus.</title>
        <authorList>
            <person name="Narsing Rao M.P."/>
        </authorList>
    </citation>
    <scope>NUCLEOTIDE SEQUENCE [LARGE SCALE GENOMIC DNA]</scope>
    <source>
        <strain evidence="3 4">KCTC 33185</strain>
    </source>
</reference>
<dbReference type="InterPro" id="IPR036291">
    <property type="entry name" value="NAD(P)-bd_dom_sf"/>
</dbReference>
<dbReference type="GO" id="GO:0016491">
    <property type="term" value="F:oxidoreductase activity"/>
    <property type="evidence" value="ECO:0007669"/>
    <property type="project" value="UniProtKB-KW"/>
</dbReference>
<dbReference type="Proteomes" id="UP000307943">
    <property type="component" value="Unassembled WGS sequence"/>
</dbReference>
<dbReference type="GO" id="GO:0000166">
    <property type="term" value="F:nucleotide binding"/>
    <property type="evidence" value="ECO:0007669"/>
    <property type="project" value="InterPro"/>
</dbReference>
<organism evidence="3 4">
    <name type="scientific">Paenibacillus hemerocallicola</name>
    <dbReference type="NCBI Taxonomy" id="1172614"/>
    <lineage>
        <taxon>Bacteria</taxon>
        <taxon>Bacillati</taxon>
        <taxon>Bacillota</taxon>
        <taxon>Bacilli</taxon>
        <taxon>Bacillales</taxon>
        <taxon>Paenibacillaceae</taxon>
        <taxon>Paenibacillus</taxon>
    </lineage>
</organism>
<proteinExistence type="predicted"/>
<dbReference type="EMBL" id="VDCQ01000093">
    <property type="protein sequence ID" value="TNJ59400.1"/>
    <property type="molecule type" value="Genomic_DNA"/>
</dbReference>
<keyword evidence="4" id="KW-1185">Reference proteome</keyword>
<evidence type="ECO:0000256" key="1">
    <source>
        <dbReference type="ARBA" id="ARBA00023002"/>
    </source>
</evidence>
<dbReference type="PANTHER" id="PTHR43818">
    <property type="entry name" value="BCDNA.GH03377"/>
    <property type="match status" value="1"/>
</dbReference>